<feature type="chain" id="PRO_5046849839" evidence="2">
    <location>
        <begin position="22"/>
        <end position="161"/>
    </location>
</feature>
<evidence type="ECO:0000256" key="1">
    <source>
        <dbReference type="SAM" id="MobiDB-lite"/>
    </source>
</evidence>
<evidence type="ECO:0000313" key="4">
    <source>
        <dbReference type="Proteomes" id="UP000679260"/>
    </source>
</evidence>
<accession>A0ABN5XW12</accession>
<keyword evidence="4" id="KW-1185">Reference proteome</keyword>
<feature type="compositionally biased region" description="Basic and acidic residues" evidence="1">
    <location>
        <begin position="45"/>
        <end position="107"/>
    </location>
</feature>
<feature type="compositionally biased region" description="Polar residues" evidence="1">
    <location>
        <begin position="113"/>
        <end position="161"/>
    </location>
</feature>
<dbReference type="RefSeq" id="WP_213467696.1">
    <property type="nucleotide sequence ID" value="NZ_AP022322.1"/>
</dbReference>
<gene>
    <name evidence="3" type="ORF">VEIS1202513_03860</name>
</gene>
<name>A0ABN5XW12_9FIRM</name>
<organism evidence="3 4">
    <name type="scientific">Veillonella orientalis</name>
    <dbReference type="NCBI Taxonomy" id="2682455"/>
    <lineage>
        <taxon>Bacteria</taxon>
        <taxon>Bacillati</taxon>
        <taxon>Bacillota</taxon>
        <taxon>Negativicutes</taxon>
        <taxon>Veillonellales</taxon>
        <taxon>Veillonellaceae</taxon>
        <taxon>Veillonella</taxon>
    </lineage>
</organism>
<proteinExistence type="predicted"/>
<dbReference type="Proteomes" id="UP000679260">
    <property type="component" value="Chromosome"/>
</dbReference>
<feature type="signal peptide" evidence="2">
    <location>
        <begin position="1"/>
        <end position="21"/>
    </location>
</feature>
<sequence length="161" mass="18282">MKQIIITAILAAICTVGGATSFVMNDLPSYTAWKQDNAQQFKKTPKYDGIDQQKDKYYNNDKDYKKVNDHKDDKDHKDHKDYKNQKDKKDKKDKKDYKDHRDYDYEMNHMPMPNTTTQSQGQMATTGSAAVSEQPAQQGTQPTNGATQAPNIQSSADQIGQ</sequence>
<reference evidence="3 4" key="1">
    <citation type="submission" date="2020-01" db="EMBL/GenBank/DDBJ databases">
        <title>Veillonella burapaensis sp. nov., anaerobic, Gram-stain-negative coccus isolated from saliva of a Thai child.</title>
        <authorList>
            <person name="Mashima I."/>
            <person name="Theodorea C."/>
            <person name="Nakazawa F."/>
            <person name="Thaweboon B."/>
            <person name="Thaweboon S."/>
            <person name="Tamai R."/>
            <person name="Kiyoura Y."/>
        </authorList>
    </citation>
    <scope>NUCLEOTIDE SEQUENCE [LARGE SCALE GENOMIC DNA]</scope>
    <source>
        <strain evidence="3 4">S12025-13</strain>
    </source>
</reference>
<protein>
    <submittedName>
        <fullName evidence="3">Uncharacterized protein</fullName>
    </submittedName>
</protein>
<dbReference type="EMBL" id="AP022322">
    <property type="protein sequence ID" value="BBU35865.1"/>
    <property type="molecule type" value="Genomic_DNA"/>
</dbReference>
<feature type="region of interest" description="Disordered" evidence="1">
    <location>
        <begin position="42"/>
        <end position="161"/>
    </location>
</feature>
<keyword evidence="2" id="KW-0732">Signal</keyword>
<evidence type="ECO:0000256" key="2">
    <source>
        <dbReference type="SAM" id="SignalP"/>
    </source>
</evidence>
<evidence type="ECO:0000313" key="3">
    <source>
        <dbReference type="EMBL" id="BBU35865.1"/>
    </source>
</evidence>